<dbReference type="HOGENOM" id="CLU_078076_0_1_1"/>
<proteinExistence type="predicted"/>
<evidence type="ECO:0000256" key="1">
    <source>
        <dbReference type="SAM" id="MobiDB-lite"/>
    </source>
</evidence>
<feature type="region of interest" description="Disordered" evidence="1">
    <location>
        <begin position="82"/>
        <end position="191"/>
    </location>
</feature>
<evidence type="ECO:0000313" key="3">
    <source>
        <dbReference type="Proteomes" id="UP000008021"/>
    </source>
</evidence>
<accession>A0A0E0C511</accession>
<organism evidence="2">
    <name type="scientific">Oryza meridionalis</name>
    <dbReference type="NCBI Taxonomy" id="40149"/>
    <lineage>
        <taxon>Eukaryota</taxon>
        <taxon>Viridiplantae</taxon>
        <taxon>Streptophyta</taxon>
        <taxon>Embryophyta</taxon>
        <taxon>Tracheophyta</taxon>
        <taxon>Spermatophyta</taxon>
        <taxon>Magnoliopsida</taxon>
        <taxon>Liliopsida</taxon>
        <taxon>Poales</taxon>
        <taxon>Poaceae</taxon>
        <taxon>BOP clade</taxon>
        <taxon>Oryzoideae</taxon>
        <taxon>Oryzeae</taxon>
        <taxon>Oryzinae</taxon>
        <taxon>Oryza</taxon>
    </lineage>
</organism>
<protein>
    <recommendedName>
        <fullName evidence="4">DUF834 domain-containing protein</fullName>
    </recommendedName>
</protein>
<reference evidence="2" key="1">
    <citation type="submission" date="2015-04" db="UniProtKB">
        <authorList>
            <consortium name="EnsemblPlants"/>
        </authorList>
    </citation>
    <scope>IDENTIFICATION</scope>
</reference>
<evidence type="ECO:0000313" key="2">
    <source>
        <dbReference type="EnsemblPlants" id="OMERI01G21750.1"/>
    </source>
</evidence>
<reference evidence="2" key="2">
    <citation type="submission" date="2018-05" db="EMBL/GenBank/DDBJ databases">
        <title>OmerRS3 (Oryza meridionalis Reference Sequence Version 3).</title>
        <authorList>
            <person name="Zhang J."/>
            <person name="Kudrna D."/>
            <person name="Lee S."/>
            <person name="Talag J."/>
            <person name="Welchert J."/>
            <person name="Wing R.A."/>
        </authorList>
    </citation>
    <scope>NUCLEOTIDE SEQUENCE [LARGE SCALE GENOMIC DNA]</scope>
    <source>
        <strain evidence="2">cv. OR44</strain>
    </source>
</reference>
<sequence>MRMATAGKTRSRRRADLVRGELTAVAALRSSRRRCRRQRCGARGNGSGGRWPAATARWLVDGNGGYRLLWQRGALAATTAARSSWRRSRQRLDGSEGAAAGQWRGGRRQQRAALAQRGAADGSGGWQGARSAAGGEEARLAREAQPMAGGRSGARGASGGGGGRGGAMRHGGKGGDHGVRRSCRGGAGGEAPVQWSHMLTKVEWWWSIGASAVDLQVMSGW</sequence>
<feature type="compositionally biased region" description="Gly residues" evidence="1">
    <location>
        <begin position="150"/>
        <end position="169"/>
    </location>
</feature>
<dbReference type="AlphaFoldDB" id="A0A0E0C511"/>
<dbReference type="EnsemblPlants" id="OMERI01G21750.1">
    <property type="protein sequence ID" value="OMERI01G21750.1"/>
    <property type="gene ID" value="OMERI01G21750"/>
</dbReference>
<dbReference type="Proteomes" id="UP000008021">
    <property type="component" value="Chromosome 1"/>
</dbReference>
<dbReference type="Gramene" id="OMERI01G21750.1">
    <property type="protein sequence ID" value="OMERI01G21750.1"/>
    <property type="gene ID" value="OMERI01G21750"/>
</dbReference>
<name>A0A0E0C511_9ORYZ</name>
<feature type="compositionally biased region" description="Low complexity" evidence="1">
    <location>
        <begin position="111"/>
        <end position="120"/>
    </location>
</feature>
<keyword evidence="3" id="KW-1185">Reference proteome</keyword>
<evidence type="ECO:0008006" key="4">
    <source>
        <dbReference type="Google" id="ProtNLM"/>
    </source>
</evidence>